<evidence type="ECO:0000256" key="4">
    <source>
        <dbReference type="ARBA" id="ARBA00022500"/>
    </source>
</evidence>
<accession>A0A942Y7L7</accession>
<name>A0A942Y7L7_9BACI</name>
<comment type="subcellular location">
    <subcellularLocation>
        <location evidence="1">Cell membrane</location>
        <topology evidence="1">Multi-pass membrane protein</topology>
    </subcellularLocation>
</comment>
<evidence type="ECO:0000313" key="15">
    <source>
        <dbReference type="EMBL" id="MBS4180324.1"/>
    </source>
</evidence>
<evidence type="ECO:0000256" key="9">
    <source>
        <dbReference type="ARBA" id="ARBA00029447"/>
    </source>
</evidence>
<dbReference type="PRINTS" id="PR00260">
    <property type="entry name" value="CHEMTRNSDUCR"/>
</dbReference>
<dbReference type="CDD" id="cd12912">
    <property type="entry name" value="PDC2_MCP_like"/>
    <property type="match status" value="1"/>
</dbReference>
<dbReference type="Gene3D" id="1.10.287.950">
    <property type="entry name" value="Methyl-accepting chemotaxis protein"/>
    <property type="match status" value="1"/>
</dbReference>
<keyword evidence="3" id="KW-0488">Methylation</keyword>
<dbReference type="GO" id="GO:0004888">
    <property type="term" value="F:transmembrane signaling receptor activity"/>
    <property type="evidence" value="ECO:0007669"/>
    <property type="project" value="InterPro"/>
</dbReference>
<keyword evidence="4" id="KW-0145">Chemotaxis</keyword>
<dbReference type="InterPro" id="IPR033479">
    <property type="entry name" value="dCache_1"/>
</dbReference>
<dbReference type="Pfam" id="PF00015">
    <property type="entry name" value="MCPsignal"/>
    <property type="match status" value="1"/>
</dbReference>
<evidence type="ECO:0000259" key="14">
    <source>
        <dbReference type="PROSITE" id="PS50885"/>
    </source>
</evidence>
<feature type="domain" description="Methyl-accepting transducer" evidence="13">
    <location>
        <begin position="385"/>
        <end position="642"/>
    </location>
</feature>
<evidence type="ECO:0000256" key="2">
    <source>
        <dbReference type="ARBA" id="ARBA00022475"/>
    </source>
</evidence>
<dbReference type="SMART" id="SM00283">
    <property type="entry name" value="MA"/>
    <property type="match status" value="1"/>
</dbReference>
<keyword evidence="8 10" id="KW-0807">Transducer</keyword>
<comment type="similarity">
    <text evidence="9">Belongs to the methyl-accepting chemotaxis (MCP) protein family.</text>
</comment>
<organism evidence="15">
    <name type="scientific">Neobacillus citreus</name>
    <dbReference type="NCBI Taxonomy" id="2833578"/>
    <lineage>
        <taxon>Bacteria</taxon>
        <taxon>Bacillati</taxon>
        <taxon>Bacillota</taxon>
        <taxon>Bacilli</taxon>
        <taxon>Bacillales</taxon>
        <taxon>Bacillaceae</taxon>
        <taxon>Neobacillus</taxon>
    </lineage>
</organism>
<dbReference type="Pfam" id="PF02743">
    <property type="entry name" value="dCache_1"/>
    <property type="match status" value="1"/>
</dbReference>
<feature type="domain" description="HAMP" evidence="14">
    <location>
        <begin position="314"/>
        <end position="366"/>
    </location>
</feature>
<evidence type="ECO:0000256" key="6">
    <source>
        <dbReference type="ARBA" id="ARBA00022989"/>
    </source>
</evidence>
<feature type="coiled-coil region" evidence="11">
    <location>
        <begin position="589"/>
        <end position="616"/>
    </location>
</feature>
<evidence type="ECO:0000256" key="1">
    <source>
        <dbReference type="ARBA" id="ARBA00004651"/>
    </source>
</evidence>
<dbReference type="SMART" id="SM00304">
    <property type="entry name" value="HAMP"/>
    <property type="match status" value="1"/>
</dbReference>
<dbReference type="GO" id="GO:0006935">
    <property type="term" value="P:chemotaxis"/>
    <property type="evidence" value="ECO:0007669"/>
    <property type="project" value="UniProtKB-KW"/>
</dbReference>
<evidence type="ECO:0000256" key="3">
    <source>
        <dbReference type="ARBA" id="ARBA00022481"/>
    </source>
</evidence>
<dbReference type="EMBL" id="JAGYPE010000001">
    <property type="protein sequence ID" value="MBS4180324.1"/>
    <property type="molecule type" value="Genomic_DNA"/>
</dbReference>
<dbReference type="CDD" id="cd11386">
    <property type="entry name" value="MCP_signal"/>
    <property type="match status" value="1"/>
</dbReference>
<protein>
    <submittedName>
        <fullName evidence="15">Methyl-accepting chemotaxis protein</fullName>
    </submittedName>
</protein>
<evidence type="ECO:0000256" key="7">
    <source>
        <dbReference type="ARBA" id="ARBA00023136"/>
    </source>
</evidence>
<dbReference type="Proteomes" id="UP000677265">
    <property type="component" value="Unassembled WGS sequence"/>
</dbReference>
<sequence length="672" mass="73776">MKQQRKTSRFNLKSSKTKLIAGVTAAALVPTISIAVISNVVTKGIIHDQVSNSTLQVTKEANAILDYKMEGVSSQLELVTNNINFTEFYQNPENVNYGFYLLEGVQKTGSDYASVYFATSKKDMILAPKTELPEGYDPTKRDWYKGAVEQNGKVYFSEPYEDAFTKKQVLTLAQTVKDKNGQLVGVAAIDIFMDKFANTINQIKIGKTGYMTILGPNGKYIFHPDTKRIGSTLPSSDPLAKALSKQKEGFSDYQINGKNTFSAFTSNEQIGWRFVSSLDEAEIVESANRIRDIGWILTAIFGVLTSLFAYFFGRRIANNVLTIKKALETASKGDFTARVTINTKDEFNDLEQSFNQTMEQLSSTLKNVEQTSKTVLETSSQLSLMTRETSASLSEVAVAIDEIAQGAGSQARNVNVSSEQMQDLSQQLDEISATSENMNLVSERSMELSNKGLEQVVFLTEKSSETKTSTNEVTSIVKEVDVRMGEINAIIEAITKITDQTNLLALNASIESARAGEHGRGFAVVANEVRKLAEQSRASAHEIKSIVDSIKTVVSKAVEAMERTNQAVTEQDIAVFQTKDIFNDILSAVHDLAKKAAEVQASIEESKENKDTVSQEMASITAVSEQTAAATEEVSASAEQISATMASFIEHANGLKELSELLDNDIKKFKLQ</sequence>
<evidence type="ECO:0000259" key="13">
    <source>
        <dbReference type="PROSITE" id="PS50111"/>
    </source>
</evidence>
<dbReference type="InterPro" id="IPR029151">
    <property type="entry name" value="Sensor-like_sf"/>
</dbReference>
<evidence type="ECO:0000256" key="11">
    <source>
        <dbReference type="SAM" id="Coils"/>
    </source>
</evidence>
<feature type="transmembrane region" description="Helical" evidence="12">
    <location>
        <begin position="293"/>
        <end position="312"/>
    </location>
</feature>
<dbReference type="SUPFAM" id="SSF103190">
    <property type="entry name" value="Sensory domain-like"/>
    <property type="match status" value="2"/>
</dbReference>
<dbReference type="Gene3D" id="3.30.450.20">
    <property type="entry name" value="PAS domain"/>
    <property type="match status" value="2"/>
</dbReference>
<dbReference type="GO" id="GO:0007165">
    <property type="term" value="P:signal transduction"/>
    <property type="evidence" value="ECO:0007669"/>
    <property type="project" value="UniProtKB-KW"/>
</dbReference>
<dbReference type="PROSITE" id="PS50111">
    <property type="entry name" value="CHEMOTAXIS_TRANSDUC_2"/>
    <property type="match status" value="1"/>
</dbReference>
<dbReference type="CDD" id="cd06225">
    <property type="entry name" value="HAMP"/>
    <property type="match status" value="1"/>
</dbReference>
<dbReference type="InterPro" id="IPR004090">
    <property type="entry name" value="Chemotax_Me-accpt_rcpt"/>
</dbReference>
<dbReference type="InterPro" id="IPR003660">
    <property type="entry name" value="HAMP_dom"/>
</dbReference>
<dbReference type="GO" id="GO:0005886">
    <property type="term" value="C:plasma membrane"/>
    <property type="evidence" value="ECO:0007669"/>
    <property type="project" value="UniProtKB-SubCell"/>
</dbReference>
<dbReference type="SUPFAM" id="SSF58104">
    <property type="entry name" value="Methyl-accepting chemotaxis protein (MCP) signaling domain"/>
    <property type="match status" value="1"/>
</dbReference>
<dbReference type="PANTHER" id="PTHR32089:SF114">
    <property type="entry name" value="METHYL-ACCEPTING CHEMOTAXIS PROTEIN MCPB"/>
    <property type="match status" value="1"/>
</dbReference>
<dbReference type="PANTHER" id="PTHR32089">
    <property type="entry name" value="METHYL-ACCEPTING CHEMOTAXIS PROTEIN MCPB"/>
    <property type="match status" value="1"/>
</dbReference>
<proteinExistence type="inferred from homology"/>
<evidence type="ECO:0000256" key="5">
    <source>
        <dbReference type="ARBA" id="ARBA00022692"/>
    </source>
</evidence>
<dbReference type="EMBL" id="JAGYPE020000001">
    <property type="protein sequence ID" value="MCH6263909.1"/>
    <property type="molecule type" value="Genomic_DNA"/>
</dbReference>
<keyword evidence="5 12" id="KW-0812">Transmembrane</keyword>
<comment type="caution">
    <text evidence="15">The sequence shown here is derived from an EMBL/GenBank/DDBJ whole genome shotgun (WGS) entry which is preliminary data.</text>
</comment>
<evidence type="ECO:0000313" key="16">
    <source>
        <dbReference type="EMBL" id="MCH6263909.1"/>
    </source>
</evidence>
<reference evidence="15" key="1">
    <citation type="submission" date="2021-05" db="EMBL/GenBank/DDBJ databases">
        <title>Novel Bacillus species.</title>
        <authorList>
            <person name="Liu G."/>
        </authorList>
    </citation>
    <scope>NUCLEOTIDE SEQUENCE</scope>
    <source>
        <strain evidence="15 17">FJAT-50051</strain>
    </source>
</reference>
<evidence type="ECO:0000256" key="10">
    <source>
        <dbReference type="PROSITE-ProRule" id="PRU00284"/>
    </source>
</evidence>
<evidence type="ECO:0000313" key="17">
    <source>
        <dbReference type="Proteomes" id="UP000677265"/>
    </source>
</evidence>
<dbReference type="Pfam" id="PF00672">
    <property type="entry name" value="HAMP"/>
    <property type="match status" value="1"/>
</dbReference>
<dbReference type="RefSeq" id="WP_213140321.1">
    <property type="nucleotide sequence ID" value="NZ_JAGYPE020000001.1"/>
</dbReference>
<dbReference type="PROSITE" id="PS50885">
    <property type="entry name" value="HAMP"/>
    <property type="match status" value="1"/>
</dbReference>
<dbReference type="Gene3D" id="1.10.8.500">
    <property type="entry name" value="HAMP domain in histidine kinase"/>
    <property type="match status" value="1"/>
</dbReference>
<keyword evidence="6 12" id="KW-1133">Transmembrane helix</keyword>
<dbReference type="AlphaFoldDB" id="A0A942Y7L7"/>
<keyword evidence="11" id="KW-0175">Coiled coil</keyword>
<keyword evidence="2" id="KW-1003">Cell membrane</keyword>
<gene>
    <name evidence="16" type="ORF">KHB02_000015</name>
    <name evidence="15" type="ORF">KHB02_02855</name>
</gene>
<dbReference type="InterPro" id="IPR004089">
    <property type="entry name" value="MCPsignal_dom"/>
</dbReference>
<dbReference type="CDD" id="cd12913">
    <property type="entry name" value="PDC1_MCP_like"/>
    <property type="match status" value="1"/>
</dbReference>
<evidence type="ECO:0000256" key="8">
    <source>
        <dbReference type="ARBA" id="ARBA00023224"/>
    </source>
</evidence>
<evidence type="ECO:0000256" key="12">
    <source>
        <dbReference type="SAM" id="Phobius"/>
    </source>
</evidence>
<keyword evidence="7 12" id="KW-0472">Membrane</keyword>
<keyword evidence="17" id="KW-1185">Reference proteome</keyword>